<proteinExistence type="predicted"/>
<keyword evidence="5" id="KW-0676">Redox-active center</keyword>
<dbReference type="Gene3D" id="3.50.50.60">
    <property type="entry name" value="FAD/NAD(P)-binding domain"/>
    <property type="match status" value="2"/>
</dbReference>
<keyword evidence="3" id="KW-0560">Oxidoreductase</keyword>
<dbReference type="EMBL" id="MHLC01000016">
    <property type="protein sequence ID" value="OGZ01262.1"/>
    <property type="molecule type" value="Genomic_DNA"/>
</dbReference>
<evidence type="ECO:0000256" key="4">
    <source>
        <dbReference type="ARBA" id="ARBA00023157"/>
    </source>
</evidence>
<dbReference type="GO" id="GO:0016668">
    <property type="term" value="F:oxidoreductase activity, acting on a sulfur group of donors, NAD(P) as acceptor"/>
    <property type="evidence" value="ECO:0007669"/>
    <property type="project" value="UniProtKB-ARBA"/>
</dbReference>
<organism evidence="7 8">
    <name type="scientific">Candidatus Liptonbacteria bacterium RIFCSPLOWO2_01_FULL_56_20</name>
    <dbReference type="NCBI Taxonomy" id="1798652"/>
    <lineage>
        <taxon>Bacteria</taxon>
        <taxon>Candidatus Liptoniibacteriota</taxon>
    </lineage>
</organism>
<dbReference type="STRING" id="1798652.A3A43_00150"/>
<keyword evidence="1" id="KW-0285">Flavoprotein</keyword>
<evidence type="ECO:0000256" key="5">
    <source>
        <dbReference type="ARBA" id="ARBA00023284"/>
    </source>
</evidence>
<accession>A0A1G2CJ78</accession>
<feature type="domain" description="FAD/NAD(P)-binding" evidence="6">
    <location>
        <begin position="2"/>
        <end position="283"/>
    </location>
</feature>
<gene>
    <name evidence="7" type="ORF">A3A43_00150</name>
</gene>
<evidence type="ECO:0000256" key="2">
    <source>
        <dbReference type="ARBA" id="ARBA00022827"/>
    </source>
</evidence>
<evidence type="ECO:0000256" key="3">
    <source>
        <dbReference type="ARBA" id="ARBA00023002"/>
    </source>
</evidence>
<dbReference type="InterPro" id="IPR050097">
    <property type="entry name" value="Ferredoxin-NADP_redctase_2"/>
</dbReference>
<name>A0A1G2CJ78_9BACT</name>
<sequence>MYDLLIVGGGPGGVAAGVYAARKKMKTALVTDSFGGQSLVSADVRNWIGTKSISGFDLAKMLEEHLRAQEDIEILDSDLVVSIEKTGTGFRAATKSGKALETKYVLVASGSRRKRLNIPGEDAFEGKGVAYCSICDAPLFKDKVVAVVGGGNAGLEAVLDLFPYASKIYLLEYSDSLKGDPVTQEKIKRNAKTEVILMAQSTEVVGEKMVTALRYIDRTTNEAKELKLDGVFVEIGIVPNSEIVKGLVELNQAGEVVVDHKTMRTSAPGIWAVGDVSDVRYKQNNISAGDAVKAALNIYETLQKAGEPTL</sequence>
<dbReference type="PANTHER" id="PTHR48105">
    <property type="entry name" value="THIOREDOXIN REDUCTASE 1-RELATED-RELATED"/>
    <property type="match status" value="1"/>
</dbReference>
<dbReference type="InterPro" id="IPR008255">
    <property type="entry name" value="Pyr_nucl-diS_OxRdtase_2_AS"/>
</dbReference>
<dbReference type="AlphaFoldDB" id="A0A1G2CJ78"/>
<dbReference type="Pfam" id="PF07992">
    <property type="entry name" value="Pyr_redox_2"/>
    <property type="match status" value="1"/>
</dbReference>
<evidence type="ECO:0000256" key="1">
    <source>
        <dbReference type="ARBA" id="ARBA00022630"/>
    </source>
</evidence>
<dbReference type="PRINTS" id="PR00368">
    <property type="entry name" value="FADPNR"/>
</dbReference>
<protein>
    <recommendedName>
        <fullName evidence="6">FAD/NAD(P)-binding domain-containing protein</fullName>
    </recommendedName>
</protein>
<reference evidence="7 8" key="1">
    <citation type="journal article" date="2016" name="Nat. Commun.">
        <title>Thousands of microbial genomes shed light on interconnected biogeochemical processes in an aquifer system.</title>
        <authorList>
            <person name="Anantharaman K."/>
            <person name="Brown C.T."/>
            <person name="Hug L.A."/>
            <person name="Sharon I."/>
            <person name="Castelle C.J."/>
            <person name="Probst A.J."/>
            <person name="Thomas B.C."/>
            <person name="Singh A."/>
            <person name="Wilkins M.J."/>
            <person name="Karaoz U."/>
            <person name="Brodie E.L."/>
            <person name="Williams K.H."/>
            <person name="Hubbard S.S."/>
            <person name="Banfield J.F."/>
        </authorList>
    </citation>
    <scope>NUCLEOTIDE SEQUENCE [LARGE SCALE GENOMIC DNA]</scope>
</reference>
<evidence type="ECO:0000259" key="6">
    <source>
        <dbReference type="Pfam" id="PF07992"/>
    </source>
</evidence>
<dbReference type="SUPFAM" id="SSF51905">
    <property type="entry name" value="FAD/NAD(P)-binding domain"/>
    <property type="match status" value="2"/>
</dbReference>
<dbReference type="InterPro" id="IPR023753">
    <property type="entry name" value="FAD/NAD-binding_dom"/>
</dbReference>
<comment type="caution">
    <text evidence="7">The sequence shown here is derived from an EMBL/GenBank/DDBJ whole genome shotgun (WGS) entry which is preliminary data.</text>
</comment>
<keyword evidence="2" id="KW-0274">FAD</keyword>
<dbReference type="InterPro" id="IPR036188">
    <property type="entry name" value="FAD/NAD-bd_sf"/>
</dbReference>
<keyword evidence="4" id="KW-1015">Disulfide bond</keyword>
<dbReference type="PROSITE" id="PS00573">
    <property type="entry name" value="PYRIDINE_REDOX_2"/>
    <property type="match status" value="1"/>
</dbReference>
<dbReference type="PRINTS" id="PR00469">
    <property type="entry name" value="PNDRDTASEII"/>
</dbReference>
<evidence type="ECO:0000313" key="7">
    <source>
        <dbReference type="EMBL" id="OGZ01262.1"/>
    </source>
</evidence>
<dbReference type="Proteomes" id="UP000178495">
    <property type="component" value="Unassembled WGS sequence"/>
</dbReference>
<evidence type="ECO:0000313" key="8">
    <source>
        <dbReference type="Proteomes" id="UP000178495"/>
    </source>
</evidence>